<dbReference type="Pfam" id="PF20431">
    <property type="entry name" value="E_motif"/>
    <property type="match status" value="1"/>
</dbReference>
<dbReference type="InterPro" id="IPR011990">
    <property type="entry name" value="TPR-like_helical_dom_sf"/>
</dbReference>
<feature type="region of interest" description="Disordered" evidence="3">
    <location>
        <begin position="468"/>
        <end position="487"/>
    </location>
</feature>
<reference evidence="4" key="1">
    <citation type="submission" date="2017-07" db="EMBL/GenBank/DDBJ databases">
        <title>Taro Niue Genome Assembly and Annotation.</title>
        <authorList>
            <person name="Atibalentja N."/>
            <person name="Keating K."/>
            <person name="Fields C.J."/>
        </authorList>
    </citation>
    <scope>NUCLEOTIDE SEQUENCE</scope>
    <source>
        <strain evidence="4">Niue_2</strain>
        <tissue evidence="4">Leaf</tissue>
    </source>
</reference>
<dbReference type="PROSITE" id="PS51375">
    <property type="entry name" value="PPR"/>
    <property type="match status" value="3"/>
</dbReference>
<name>A0A843UVG0_COLES</name>
<dbReference type="Pfam" id="PF13041">
    <property type="entry name" value="PPR_2"/>
    <property type="match status" value="2"/>
</dbReference>
<dbReference type="NCBIfam" id="TIGR00756">
    <property type="entry name" value="PPR"/>
    <property type="match status" value="3"/>
</dbReference>
<dbReference type="FunFam" id="1.25.40.10:FF:000242">
    <property type="entry name" value="Pentatricopeptide repeat-containing protein"/>
    <property type="match status" value="1"/>
</dbReference>
<dbReference type="Gene3D" id="1.25.40.10">
    <property type="entry name" value="Tetratricopeptide repeat domain"/>
    <property type="match status" value="2"/>
</dbReference>
<dbReference type="SMR" id="A0A843UVG0"/>
<sequence length="487" mass="52809">MALPPLLPRARCLDLLLMPPSSAMGMGKLKQIHAQMVVGGSLRRPNALGKLIERYAAVSAPAGMDHARLAFRCHAGDADVFAWNVVIRCSAPRESILLYAGHCDQKGGRGCAFVPDDRTLTYVFGACARSAALWEGMQVHAQIVKTRAPGSLDAVVLTTGVHFYGSLGDVESARRLFEEMPKRNSPTWNALMAGYCLKGMAAEATALFKEMLREERLEVRPTDRSMVVLLNACSQLGELASGSSVHAYICKAFPFEDDTFLGTGLVDMYSKCGCLSSARKAFEGTKEKNVLTWTVMIAGLAFHGRGEAAIKMLEAMLDAGISPNAVTFTCLLSACCHAGLVDEGLLLFEMMSSRFGMAPGIQHYGCVVDLLGRVGMVGEARSFVRNLPIPPDAVLWRTLLAACKVHGHARLGEEIGESLLQLEQAAGESQERATTCEDYVALSNMYASDGRWGDVWRLREMMKGLGVQNRSGSSSLQINKQGHQIDR</sequence>
<evidence type="ECO:0008006" key="6">
    <source>
        <dbReference type="Google" id="ProtNLM"/>
    </source>
</evidence>
<evidence type="ECO:0000256" key="2">
    <source>
        <dbReference type="PROSITE-ProRule" id="PRU00708"/>
    </source>
</evidence>
<keyword evidence="1" id="KW-0677">Repeat</keyword>
<protein>
    <recommendedName>
        <fullName evidence="6">Pentatricopeptide repeat-containing protein</fullName>
    </recommendedName>
</protein>
<evidence type="ECO:0000313" key="5">
    <source>
        <dbReference type="Proteomes" id="UP000652761"/>
    </source>
</evidence>
<proteinExistence type="predicted"/>
<dbReference type="PANTHER" id="PTHR47926">
    <property type="entry name" value="PENTATRICOPEPTIDE REPEAT-CONTAINING PROTEIN"/>
    <property type="match status" value="1"/>
</dbReference>
<dbReference type="PANTHER" id="PTHR47926:SF537">
    <property type="entry name" value="PENTACOTRIPEPTIDE-REPEAT REGION OF PRORP DOMAIN-CONTAINING PROTEIN"/>
    <property type="match status" value="1"/>
</dbReference>
<dbReference type="InterPro" id="IPR046848">
    <property type="entry name" value="E_motif"/>
</dbReference>
<gene>
    <name evidence="4" type="ORF">Taro_022802</name>
</gene>
<dbReference type="EMBL" id="NMUH01001221">
    <property type="protein sequence ID" value="MQL90212.1"/>
    <property type="molecule type" value="Genomic_DNA"/>
</dbReference>
<accession>A0A843UVG0</accession>
<dbReference type="GO" id="GO:0009451">
    <property type="term" value="P:RNA modification"/>
    <property type="evidence" value="ECO:0007669"/>
    <property type="project" value="InterPro"/>
</dbReference>
<organism evidence="4 5">
    <name type="scientific">Colocasia esculenta</name>
    <name type="common">Wild taro</name>
    <name type="synonym">Arum esculentum</name>
    <dbReference type="NCBI Taxonomy" id="4460"/>
    <lineage>
        <taxon>Eukaryota</taxon>
        <taxon>Viridiplantae</taxon>
        <taxon>Streptophyta</taxon>
        <taxon>Embryophyta</taxon>
        <taxon>Tracheophyta</taxon>
        <taxon>Spermatophyta</taxon>
        <taxon>Magnoliopsida</taxon>
        <taxon>Liliopsida</taxon>
        <taxon>Araceae</taxon>
        <taxon>Aroideae</taxon>
        <taxon>Colocasieae</taxon>
        <taxon>Colocasia</taxon>
    </lineage>
</organism>
<evidence type="ECO:0000256" key="3">
    <source>
        <dbReference type="SAM" id="MobiDB-lite"/>
    </source>
</evidence>
<feature type="repeat" description="PPR" evidence="2">
    <location>
        <begin position="324"/>
        <end position="354"/>
    </location>
</feature>
<keyword evidence="5" id="KW-1185">Reference proteome</keyword>
<dbReference type="InterPro" id="IPR002885">
    <property type="entry name" value="PPR_rpt"/>
</dbReference>
<dbReference type="AlphaFoldDB" id="A0A843UVG0"/>
<evidence type="ECO:0000313" key="4">
    <source>
        <dbReference type="EMBL" id="MQL90212.1"/>
    </source>
</evidence>
<dbReference type="OrthoDB" id="992115at2759"/>
<feature type="repeat" description="PPR" evidence="2">
    <location>
        <begin position="289"/>
        <end position="323"/>
    </location>
</feature>
<comment type="caution">
    <text evidence="4">The sequence shown here is derived from an EMBL/GenBank/DDBJ whole genome shotgun (WGS) entry which is preliminary data.</text>
</comment>
<dbReference type="InterPro" id="IPR046960">
    <property type="entry name" value="PPR_At4g14850-like_plant"/>
</dbReference>
<feature type="repeat" description="PPR" evidence="2">
    <location>
        <begin position="184"/>
        <end position="214"/>
    </location>
</feature>
<dbReference type="Proteomes" id="UP000652761">
    <property type="component" value="Unassembled WGS sequence"/>
</dbReference>
<evidence type="ECO:0000256" key="1">
    <source>
        <dbReference type="ARBA" id="ARBA00022737"/>
    </source>
</evidence>
<dbReference type="GO" id="GO:0003723">
    <property type="term" value="F:RNA binding"/>
    <property type="evidence" value="ECO:0007669"/>
    <property type="project" value="InterPro"/>
</dbReference>